<feature type="compositionally biased region" description="Basic and acidic residues" evidence="1">
    <location>
        <begin position="79"/>
        <end position="100"/>
    </location>
</feature>
<keyword evidence="3" id="KW-1185">Reference proteome</keyword>
<proteinExistence type="predicted"/>
<dbReference type="AlphaFoldDB" id="A0A916XLE0"/>
<reference evidence="2" key="1">
    <citation type="journal article" date="2014" name="Int. J. Syst. Evol. Microbiol.">
        <title>Complete genome sequence of Corynebacterium casei LMG S-19264T (=DSM 44701T), isolated from a smear-ripened cheese.</title>
        <authorList>
            <consortium name="US DOE Joint Genome Institute (JGI-PGF)"/>
            <person name="Walter F."/>
            <person name="Albersmeier A."/>
            <person name="Kalinowski J."/>
            <person name="Ruckert C."/>
        </authorList>
    </citation>
    <scope>NUCLEOTIDE SEQUENCE</scope>
    <source>
        <strain evidence="2">CGMCC 1.12919</strain>
    </source>
</reference>
<sequence length="205" mass="21235">MGVAPGGAGAGAESPVKRDGGQIVSGHPKPDRHMTGFGQGAGHSRHEPTADAAILEALQHIDGIDLAGGGQQLLARAAARSESDHPPVRLRDENRDGGIDDRLRPVASAGRHGQAVDRLVGKDAAIRLSPGSHMHFGDRLHVRFKGPSDGHLHGGFLSPSPENMARQGGDKRAVPTTKCGKTEIALAIPVISRETPPGAMCASAH</sequence>
<organism evidence="2 3">
    <name type="scientific">Chelatococcus reniformis</name>
    <dbReference type="NCBI Taxonomy" id="1494448"/>
    <lineage>
        <taxon>Bacteria</taxon>
        <taxon>Pseudomonadati</taxon>
        <taxon>Pseudomonadota</taxon>
        <taxon>Alphaproteobacteria</taxon>
        <taxon>Hyphomicrobiales</taxon>
        <taxon>Chelatococcaceae</taxon>
        <taxon>Chelatococcus</taxon>
    </lineage>
</organism>
<reference evidence="2" key="2">
    <citation type="submission" date="2020-09" db="EMBL/GenBank/DDBJ databases">
        <authorList>
            <person name="Sun Q."/>
            <person name="Zhou Y."/>
        </authorList>
    </citation>
    <scope>NUCLEOTIDE SEQUENCE</scope>
    <source>
        <strain evidence="2">CGMCC 1.12919</strain>
    </source>
</reference>
<dbReference type="EMBL" id="BMGG01000008">
    <property type="protein sequence ID" value="GGC79876.1"/>
    <property type="molecule type" value="Genomic_DNA"/>
</dbReference>
<evidence type="ECO:0000313" key="2">
    <source>
        <dbReference type="EMBL" id="GGC79876.1"/>
    </source>
</evidence>
<evidence type="ECO:0000313" key="3">
    <source>
        <dbReference type="Proteomes" id="UP000637002"/>
    </source>
</evidence>
<feature type="compositionally biased region" description="Gly residues" evidence="1">
    <location>
        <begin position="1"/>
        <end position="10"/>
    </location>
</feature>
<feature type="region of interest" description="Disordered" evidence="1">
    <location>
        <begin position="1"/>
        <end position="47"/>
    </location>
</feature>
<gene>
    <name evidence="2" type="ORF">GCM10010994_42360</name>
</gene>
<evidence type="ECO:0000256" key="1">
    <source>
        <dbReference type="SAM" id="MobiDB-lite"/>
    </source>
</evidence>
<comment type="caution">
    <text evidence="2">The sequence shown here is derived from an EMBL/GenBank/DDBJ whole genome shotgun (WGS) entry which is preliminary data.</text>
</comment>
<name>A0A916XLE0_9HYPH</name>
<accession>A0A916XLE0</accession>
<dbReference type="Proteomes" id="UP000637002">
    <property type="component" value="Unassembled WGS sequence"/>
</dbReference>
<protein>
    <submittedName>
        <fullName evidence="2">Uncharacterized protein</fullName>
    </submittedName>
</protein>
<feature type="region of interest" description="Disordered" evidence="1">
    <location>
        <begin position="77"/>
        <end position="100"/>
    </location>
</feature>